<evidence type="ECO:0000313" key="2">
    <source>
        <dbReference type="EMBL" id="MWG34587.1"/>
    </source>
</evidence>
<keyword evidence="1" id="KW-0472">Membrane</keyword>
<feature type="transmembrane region" description="Helical" evidence="1">
    <location>
        <begin position="27"/>
        <end position="50"/>
    </location>
</feature>
<sequence length="211" mass="20614">MQFRASLGALLVGSVLAVPTMLFSLVVDGSVVGATALGLGLFLPFAVYAAHVDPDPATRFPARPVLAAGSVLGVGLLLVAALDGPTAFGIVVGALTAALAFGYHGRYARTPLSPTLVGVGGTAVGLVVAAVAVLTATPLAGGLGVAAVAAASVDYCRARSYLSRRSRRIAATVALVGGMVVVVGGVLADRATTGIALASALLVVGAALAVE</sequence>
<name>A0A6B0GLJ6_9EURY</name>
<feature type="transmembrane region" description="Helical" evidence="1">
    <location>
        <begin position="169"/>
        <end position="188"/>
    </location>
</feature>
<protein>
    <submittedName>
        <fullName evidence="2">Uncharacterized protein</fullName>
    </submittedName>
</protein>
<evidence type="ECO:0000313" key="3">
    <source>
        <dbReference type="Proteomes" id="UP000451471"/>
    </source>
</evidence>
<gene>
    <name evidence="2" type="ORF">GQS65_08800</name>
</gene>
<feature type="transmembrane region" description="Helical" evidence="1">
    <location>
        <begin position="62"/>
        <end position="81"/>
    </location>
</feature>
<dbReference type="AlphaFoldDB" id="A0A6B0GLJ6"/>
<dbReference type="Proteomes" id="UP000451471">
    <property type="component" value="Unassembled WGS sequence"/>
</dbReference>
<feature type="transmembrane region" description="Helical" evidence="1">
    <location>
        <begin position="139"/>
        <end position="157"/>
    </location>
</feature>
<proteinExistence type="predicted"/>
<evidence type="ECO:0000256" key="1">
    <source>
        <dbReference type="SAM" id="Phobius"/>
    </source>
</evidence>
<organism evidence="2 3">
    <name type="scientific">Halomarina oriensis</name>
    <dbReference type="NCBI Taxonomy" id="671145"/>
    <lineage>
        <taxon>Archaea</taxon>
        <taxon>Methanobacteriati</taxon>
        <taxon>Methanobacteriota</taxon>
        <taxon>Stenosarchaea group</taxon>
        <taxon>Halobacteria</taxon>
        <taxon>Halobacteriales</taxon>
        <taxon>Natronomonadaceae</taxon>
        <taxon>Halomarina</taxon>
    </lineage>
</organism>
<reference evidence="2 3" key="1">
    <citation type="submission" date="2019-12" db="EMBL/GenBank/DDBJ databases">
        <title>Halocatena pleomorpha gen. nov. sp. nov., an extremely halophilic archaeon of family Halobacteriaceae isolated from saltpan soil.</title>
        <authorList>
            <person name="Pal Y."/>
            <person name="Verma A."/>
            <person name="Krishnamurthi S."/>
            <person name="Kumar P."/>
        </authorList>
    </citation>
    <scope>NUCLEOTIDE SEQUENCE [LARGE SCALE GENOMIC DNA]</scope>
    <source>
        <strain evidence="2 3">JCM 16495</strain>
    </source>
</reference>
<comment type="caution">
    <text evidence="2">The sequence shown here is derived from an EMBL/GenBank/DDBJ whole genome shotgun (WGS) entry which is preliminary data.</text>
</comment>
<dbReference type="EMBL" id="WSZK01000015">
    <property type="protein sequence ID" value="MWG34587.1"/>
    <property type="molecule type" value="Genomic_DNA"/>
</dbReference>
<keyword evidence="1" id="KW-1133">Transmembrane helix</keyword>
<feature type="transmembrane region" description="Helical" evidence="1">
    <location>
        <begin position="194"/>
        <end position="210"/>
    </location>
</feature>
<dbReference type="RefSeq" id="WP_158204251.1">
    <property type="nucleotide sequence ID" value="NZ_WSZK01000015.1"/>
</dbReference>
<feature type="transmembrane region" description="Helical" evidence="1">
    <location>
        <begin position="115"/>
        <end position="133"/>
    </location>
</feature>
<feature type="transmembrane region" description="Helical" evidence="1">
    <location>
        <begin position="87"/>
        <end position="103"/>
    </location>
</feature>
<accession>A0A6B0GLJ6</accession>
<keyword evidence="3" id="KW-1185">Reference proteome</keyword>
<keyword evidence="1" id="KW-0812">Transmembrane</keyword>